<dbReference type="Gene3D" id="3.30.450.20">
    <property type="entry name" value="PAS domain"/>
    <property type="match status" value="1"/>
</dbReference>
<feature type="transmembrane region" description="Helical" evidence="7">
    <location>
        <begin position="201"/>
        <end position="224"/>
    </location>
</feature>
<evidence type="ECO:0000256" key="5">
    <source>
        <dbReference type="ARBA" id="ARBA00029447"/>
    </source>
</evidence>
<dbReference type="Pfam" id="PF00672">
    <property type="entry name" value="HAMP"/>
    <property type="match status" value="1"/>
</dbReference>
<evidence type="ECO:0000256" key="7">
    <source>
        <dbReference type="SAM" id="Phobius"/>
    </source>
</evidence>
<evidence type="ECO:0000256" key="6">
    <source>
        <dbReference type="PROSITE-ProRule" id="PRU00284"/>
    </source>
</evidence>
<evidence type="ECO:0000313" key="11">
    <source>
        <dbReference type="Proteomes" id="UP001549098"/>
    </source>
</evidence>
<evidence type="ECO:0000259" key="8">
    <source>
        <dbReference type="PROSITE" id="PS50111"/>
    </source>
</evidence>
<keyword evidence="3 7" id="KW-0472">Membrane</keyword>
<reference evidence="10 11" key="1">
    <citation type="submission" date="2024-06" db="EMBL/GenBank/DDBJ databases">
        <title>Genomic Encyclopedia of Type Strains, Phase IV (KMG-IV): sequencing the most valuable type-strain genomes for metagenomic binning, comparative biology and taxonomic classification.</title>
        <authorList>
            <person name="Goeker M."/>
        </authorList>
    </citation>
    <scope>NUCLEOTIDE SEQUENCE [LARGE SCALE GENOMIC DNA]</scope>
    <source>
        <strain evidence="10 11">DSM 17253</strain>
    </source>
</reference>
<feature type="domain" description="Methyl-accepting transducer" evidence="8">
    <location>
        <begin position="296"/>
        <end position="532"/>
    </location>
</feature>
<dbReference type="Proteomes" id="UP001549098">
    <property type="component" value="Unassembled WGS sequence"/>
</dbReference>
<keyword evidence="4 6" id="KW-0807">Transducer</keyword>
<dbReference type="InterPro" id="IPR003660">
    <property type="entry name" value="HAMP_dom"/>
</dbReference>
<dbReference type="EMBL" id="JBEPLV010000003">
    <property type="protein sequence ID" value="MET3546878.1"/>
    <property type="molecule type" value="Genomic_DNA"/>
</dbReference>
<comment type="similarity">
    <text evidence="5">Belongs to the methyl-accepting chemotaxis (MCP) protein family.</text>
</comment>
<dbReference type="InterPro" id="IPR004089">
    <property type="entry name" value="MCPsignal_dom"/>
</dbReference>
<dbReference type="Gene3D" id="6.10.340.10">
    <property type="match status" value="1"/>
</dbReference>
<dbReference type="CDD" id="cd06225">
    <property type="entry name" value="HAMP"/>
    <property type="match status" value="1"/>
</dbReference>
<dbReference type="CDD" id="cd18773">
    <property type="entry name" value="PDC1_HK_sensor"/>
    <property type="match status" value="1"/>
</dbReference>
<protein>
    <submittedName>
        <fullName evidence="10">Methyl-accepting chemotaxis protein</fullName>
    </submittedName>
</protein>
<dbReference type="PROSITE" id="PS50111">
    <property type="entry name" value="CHEMOTAXIS_TRANSDUC_2"/>
    <property type="match status" value="1"/>
</dbReference>
<dbReference type="SUPFAM" id="SSF58104">
    <property type="entry name" value="Methyl-accepting chemotaxis protein (MCP) signaling domain"/>
    <property type="match status" value="1"/>
</dbReference>
<evidence type="ECO:0000313" key="10">
    <source>
        <dbReference type="EMBL" id="MET3546878.1"/>
    </source>
</evidence>
<keyword evidence="7" id="KW-0812">Transmembrane</keyword>
<dbReference type="PANTHER" id="PTHR32089:SF114">
    <property type="entry name" value="METHYL-ACCEPTING CHEMOTAXIS PROTEIN MCPB"/>
    <property type="match status" value="1"/>
</dbReference>
<dbReference type="RefSeq" id="WP_354498530.1">
    <property type="nucleotide sequence ID" value="NZ_JBEPLV010000003.1"/>
</dbReference>
<evidence type="ECO:0000256" key="2">
    <source>
        <dbReference type="ARBA" id="ARBA00022475"/>
    </source>
</evidence>
<keyword evidence="2" id="KW-1003">Cell membrane</keyword>
<keyword evidence="7" id="KW-1133">Transmembrane helix</keyword>
<dbReference type="PANTHER" id="PTHR32089">
    <property type="entry name" value="METHYL-ACCEPTING CHEMOTAXIS PROTEIN MCPB"/>
    <property type="match status" value="1"/>
</dbReference>
<dbReference type="PROSITE" id="PS50885">
    <property type="entry name" value="HAMP"/>
    <property type="match status" value="1"/>
</dbReference>
<evidence type="ECO:0000256" key="3">
    <source>
        <dbReference type="ARBA" id="ARBA00023136"/>
    </source>
</evidence>
<comment type="subcellular location">
    <subcellularLocation>
        <location evidence="1">Cell membrane</location>
    </subcellularLocation>
</comment>
<name>A0ABV2F560_9BACL</name>
<proteinExistence type="inferred from homology"/>
<evidence type="ECO:0000259" key="9">
    <source>
        <dbReference type="PROSITE" id="PS50885"/>
    </source>
</evidence>
<evidence type="ECO:0000256" key="1">
    <source>
        <dbReference type="ARBA" id="ARBA00004236"/>
    </source>
</evidence>
<dbReference type="SMART" id="SM00283">
    <property type="entry name" value="MA"/>
    <property type="match status" value="1"/>
</dbReference>
<evidence type="ECO:0000256" key="4">
    <source>
        <dbReference type="ARBA" id="ARBA00023224"/>
    </source>
</evidence>
<comment type="caution">
    <text evidence="10">The sequence shown here is derived from an EMBL/GenBank/DDBJ whole genome shotgun (WGS) entry which is preliminary data.</text>
</comment>
<organism evidence="10 11">
    <name type="scientific">Paenibacillus favisporus</name>
    <dbReference type="NCBI Taxonomy" id="221028"/>
    <lineage>
        <taxon>Bacteria</taxon>
        <taxon>Bacillati</taxon>
        <taxon>Bacillota</taxon>
        <taxon>Bacilli</taxon>
        <taxon>Bacillales</taxon>
        <taxon>Paenibacillaceae</taxon>
        <taxon>Paenibacillus</taxon>
    </lineage>
</organism>
<feature type="domain" description="HAMP" evidence="9">
    <location>
        <begin position="225"/>
        <end position="277"/>
    </location>
</feature>
<dbReference type="SMART" id="SM00304">
    <property type="entry name" value="HAMP"/>
    <property type="match status" value="1"/>
</dbReference>
<dbReference type="Gene3D" id="1.10.287.950">
    <property type="entry name" value="Methyl-accepting chemotaxis protein"/>
    <property type="match status" value="1"/>
</dbReference>
<gene>
    <name evidence="10" type="ORF">ABID47_003494</name>
</gene>
<sequence>MKSKKLFRFRSLMALSTLLLAVLFVVVISAQTWISYNEQKSLFQERFMGLGSVLESQLDTNISQVKQITQAVANHGPTDTEPFQVIRRQLKAMVSKDQGIGNAYILATEKMERNGNRAVINLQGPDDQMLQPGTEYVMPAYFEHAFDQTLKEGSAVTVPYDDELGTWVTYLSAVTDEQGNIVSVFGIDFDYDGIQNRLSEILWTSLAGGAVFLVAAIIIVSVAVRYALKPLRRLAEVSQMAAEGDLTVSVPVKSRNEIGQAADAFNSMVSSLRELAGNVQHTSLEVTDEAKLMQESAQQTAQATNEITEAISQVAADSETQLHSSTESQRAMSEMAVGIQRIAESSSVVSDLAAHTTERAVEGESVMMKSVEQMQTIENNLSDSVGTMRELEELSRQIGGILALIADVANQTNLLALNASIEAARAGEHGRGFAVVAQQIRKLAEQSKNSSEQVKEILEGIGDRTNEAVASLQRSSDEARMGTQIALQAGDSFRAIVQAIREVSAQVQEVSAASEQMSAGSEEIAASLEELERITTSSAMQTQRVAASSEEQLASMEEIASSSEQLLTMARNLSQIISKFRV</sequence>
<accession>A0ABV2F560</accession>
<keyword evidence="11" id="KW-1185">Reference proteome</keyword>
<dbReference type="CDD" id="cd11386">
    <property type="entry name" value="MCP_signal"/>
    <property type="match status" value="1"/>
</dbReference>
<dbReference type="Pfam" id="PF00015">
    <property type="entry name" value="MCPsignal"/>
    <property type="match status" value="1"/>
</dbReference>